<organism evidence="12 13">
    <name type="scientific">Pseudorhodoferax soli</name>
    <dbReference type="NCBI Taxonomy" id="545864"/>
    <lineage>
        <taxon>Bacteria</taxon>
        <taxon>Pseudomonadati</taxon>
        <taxon>Pseudomonadota</taxon>
        <taxon>Betaproteobacteria</taxon>
        <taxon>Burkholderiales</taxon>
        <taxon>Comamonadaceae</taxon>
    </lineage>
</organism>
<sequence length="451" mass="47976">MTGRPSLQRQLLAWTLGALVAVWSVFMLVGYHTGVEESDELTDGHLASVASLLLSQSGTAFEEQRPDAAALGVAPNLKAHDYQQSLSVAIWDERGKLLSRTGPAPLLAFETPEGFATLQLGEPAQAWRVFVRGDNLGQVRKVAVLLSVQERDDLADDIAEQVATPGLWLLPIVTLVLTLAVRRGLRPLLDLSARVRAMDIHQAGRLQAPPHAEFQAMVAAIETLGSRYQTALAHERELADTFAHELRTPLASLRLHATSLRGTLTPGQRQAALAQIETDAARTAAIMDDLLALARAGRAQLAEAAQPLDLAALARRIAAEQAQDAFEGAHELAVEAPAECMVHGHPVLLEIALRNLVANALGHTPPGTAVEIRVLAAPATLQVRDNAASLLHPSDHRRSGSVLGLGLGHQVVRRVAAVHGGSFGTTGPDADGWRCDTLTLGNASGHNILPP</sequence>
<keyword evidence="10" id="KW-0812">Transmembrane</keyword>
<evidence type="ECO:0000313" key="13">
    <source>
        <dbReference type="Proteomes" id="UP000252884"/>
    </source>
</evidence>
<feature type="transmembrane region" description="Helical" evidence="10">
    <location>
        <begin position="12"/>
        <end position="31"/>
    </location>
</feature>
<keyword evidence="10" id="KW-1133">Transmembrane helix</keyword>
<evidence type="ECO:0000256" key="10">
    <source>
        <dbReference type="SAM" id="Phobius"/>
    </source>
</evidence>
<accession>A0A368XRA9</accession>
<keyword evidence="13" id="KW-1185">Reference proteome</keyword>
<keyword evidence="8" id="KW-0067">ATP-binding</keyword>
<keyword evidence="9" id="KW-0902">Two-component regulatory system</keyword>
<dbReference type="PANTHER" id="PTHR45436:SF14">
    <property type="entry name" value="SENSOR PROTEIN QSEC"/>
    <property type="match status" value="1"/>
</dbReference>
<dbReference type="SMART" id="SM00388">
    <property type="entry name" value="HisKA"/>
    <property type="match status" value="1"/>
</dbReference>
<dbReference type="Gene3D" id="3.30.565.10">
    <property type="entry name" value="Histidine kinase-like ATPase, C-terminal domain"/>
    <property type="match status" value="1"/>
</dbReference>
<evidence type="ECO:0000313" key="12">
    <source>
        <dbReference type="EMBL" id="RCW70415.1"/>
    </source>
</evidence>
<evidence type="ECO:0000256" key="6">
    <source>
        <dbReference type="ARBA" id="ARBA00022741"/>
    </source>
</evidence>
<dbReference type="GO" id="GO:0000155">
    <property type="term" value="F:phosphorelay sensor kinase activity"/>
    <property type="evidence" value="ECO:0007669"/>
    <property type="project" value="InterPro"/>
</dbReference>
<dbReference type="InterPro" id="IPR003661">
    <property type="entry name" value="HisK_dim/P_dom"/>
</dbReference>
<name>A0A368XRA9_9BURK</name>
<dbReference type="Pfam" id="PF00512">
    <property type="entry name" value="HisKA"/>
    <property type="match status" value="1"/>
</dbReference>
<protein>
    <recommendedName>
        <fullName evidence="3">histidine kinase</fullName>
        <ecNumber evidence="3">2.7.13.3</ecNumber>
    </recommendedName>
</protein>
<feature type="domain" description="Histidine kinase" evidence="11">
    <location>
        <begin position="241"/>
        <end position="423"/>
    </location>
</feature>
<keyword evidence="4" id="KW-0597">Phosphoprotein</keyword>
<evidence type="ECO:0000256" key="5">
    <source>
        <dbReference type="ARBA" id="ARBA00022679"/>
    </source>
</evidence>
<keyword evidence="5" id="KW-0808">Transferase</keyword>
<dbReference type="CDD" id="cd00082">
    <property type="entry name" value="HisKA"/>
    <property type="match status" value="1"/>
</dbReference>
<dbReference type="EC" id="2.7.13.3" evidence="3"/>
<comment type="caution">
    <text evidence="12">The sequence shown here is derived from an EMBL/GenBank/DDBJ whole genome shotgun (WGS) entry which is preliminary data.</text>
</comment>
<dbReference type="PROSITE" id="PS50109">
    <property type="entry name" value="HIS_KIN"/>
    <property type="match status" value="1"/>
</dbReference>
<evidence type="ECO:0000259" key="11">
    <source>
        <dbReference type="PROSITE" id="PS50109"/>
    </source>
</evidence>
<dbReference type="SUPFAM" id="SSF55874">
    <property type="entry name" value="ATPase domain of HSP90 chaperone/DNA topoisomerase II/histidine kinase"/>
    <property type="match status" value="1"/>
</dbReference>
<reference evidence="12 13" key="1">
    <citation type="submission" date="2018-07" db="EMBL/GenBank/DDBJ databases">
        <title>Genomic Encyclopedia of Type Strains, Phase IV (KMG-IV): sequencing the most valuable type-strain genomes for metagenomic binning, comparative biology and taxonomic classification.</title>
        <authorList>
            <person name="Goeker M."/>
        </authorList>
    </citation>
    <scope>NUCLEOTIDE SEQUENCE [LARGE SCALE GENOMIC DNA]</scope>
    <source>
        <strain evidence="12 13">DSM 21634</strain>
    </source>
</reference>
<dbReference type="InterPro" id="IPR036097">
    <property type="entry name" value="HisK_dim/P_sf"/>
</dbReference>
<dbReference type="GO" id="GO:0005524">
    <property type="term" value="F:ATP binding"/>
    <property type="evidence" value="ECO:0007669"/>
    <property type="project" value="UniProtKB-KW"/>
</dbReference>
<keyword evidence="7 12" id="KW-0418">Kinase</keyword>
<evidence type="ECO:0000256" key="9">
    <source>
        <dbReference type="ARBA" id="ARBA00023012"/>
    </source>
</evidence>
<evidence type="ECO:0000256" key="8">
    <source>
        <dbReference type="ARBA" id="ARBA00022840"/>
    </source>
</evidence>
<dbReference type="OrthoDB" id="8790433at2"/>
<dbReference type="SUPFAM" id="SSF47384">
    <property type="entry name" value="Homodimeric domain of signal transducing histidine kinase"/>
    <property type="match status" value="1"/>
</dbReference>
<evidence type="ECO:0000256" key="3">
    <source>
        <dbReference type="ARBA" id="ARBA00012438"/>
    </source>
</evidence>
<proteinExistence type="predicted"/>
<dbReference type="Gene3D" id="1.10.287.130">
    <property type="match status" value="1"/>
</dbReference>
<dbReference type="GO" id="GO:0005886">
    <property type="term" value="C:plasma membrane"/>
    <property type="evidence" value="ECO:0007669"/>
    <property type="project" value="TreeGrafter"/>
</dbReference>
<evidence type="ECO:0000256" key="7">
    <source>
        <dbReference type="ARBA" id="ARBA00022777"/>
    </source>
</evidence>
<evidence type="ECO:0000256" key="4">
    <source>
        <dbReference type="ARBA" id="ARBA00022553"/>
    </source>
</evidence>
<dbReference type="EMBL" id="QPJK01000005">
    <property type="protein sequence ID" value="RCW70415.1"/>
    <property type="molecule type" value="Genomic_DNA"/>
</dbReference>
<evidence type="ECO:0000256" key="1">
    <source>
        <dbReference type="ARBA" id="ARBA00000085"/>
    </source>
</evidence>
<dbReference type="PANTHER" id="PTHR45436">
    <property type="entry name" value="SENSOR HISTIDINE KINASE YKOH"/>
    <property type="match status" value="1"/>
</dbReference>
<dbReference type="InterPro" id="IPR005467">
    <property type="entry name" value="His_kinase_dom"/>
</dbReference>
<comment type="subcellular location">
    <subcellularLocation>
        <location evidence="2">Membrane</location>
        <topology evidence="2">Multi-pass membrane protein</topology>
    </subcellularLocation>
</comment>
<comment type="catalytic activity">
    <reaction evidence="1">
        <text>ATP + protein L-histidine = ADP + protein N-phospho-L-histidine.</text>
        <dbReference type="EC" id="2.7.13.3"/>
    </reaction>
</comment>
<evidence type="ECO:0000256" key="2">
    <source>
        <dbReference type="ARBA" id="ARBA00004141"/>
    </source>
</evidence>
<dbReference type="InterPro" id="IPR036890">
    <property type="entry name" value="HATPase_C_sf"/>
</dbReference>
<dbReference type="Proteomes" id="UP000252884">
    <property type="component" value="Unassembled WGS sequence"/>
</dbReference>
<gene>
    <name evidence="12" type="ORF">DES41_105358</name>
</gene>
<dbReference type="RefSeq" id="WP_114469351.1">
    <property type="nucleotide sequence ID" value="NZ_QPJK01000005.1"/>
</dbReference>
<keyword evidence="10" id="KW-0472">Membrane</keyword>
<dbReference type="InterPro" id="IPR050428">
    <property type="entry name" value="TCS_sensor_his_kinase"/>
</dbReference>
<dbReference type="AlphaFoldDB" id="A0A368XRA9"/>
<keyword evidence="6" id="KW-0547">Nucleotide-binding</keyword>